<accession>A0A1B8U6F2</accession>
<dbReference type="InterPro" id="IPR035093">
    <property type="entry name" value="RelE/ParE_toxin_dom_sf"/>
</dbReference>
<proteinExistence type="predicted"/>
<dbReference type="KEGG" id="prn:BW723_07310"/>
<dbReference type="STRING" id="996801.BW723_07310"/>
<name>A0A1B8U6F2_9FLAO</name>
<dbReference type="AlphaFoldDB" id="A0A1B8U6F2"/>
<dbReference type="Gene3D" id="3.30.2310.20">
    <property type="entry name" value="RelE-like"/>
    <property type="match status" value="1"/>
</dbReference>
<dbReference type="EMBL" id="LSFL01000004">
    <property type="protein sequence ID" value="OBY67476.1"/>
    <property type="molecule type" value="Genomic_DNA"/>
</dbReference>
<gene>
    <name evidence="1" type="ORF">LPB301_02180</name>
</gene>
<organism evidence="1 2">
    <name type="scientific">Polaribacter reichenbachii</name>
    <dbReference type="NCBI Taxonomy" id="996801"/>
    <lineage>
        <taxon>Bacteria</taxon>
        <taxon>Pseudomonadati</taxon>
        <taxon>Bacteroidota</taxon>
        <taxon>Flavobacteriia</taxon>
        <taxon>Flavobacteriales</taxon>
        <taxon>Flavobacteriaceae</taxon>
    </lineage>
</organism>
<dbReference type="RefSeq" id="WP_068356754.1">
    <property type="nucleotide sequence ID" value="NZ_CP019419.1"/>
</dbReference>
<dbReference type="Proteomes" id="UP000092612">
    <property type="component" value="Unassembled WGS sequence"/>
</dbReference>
<dbReference type="OrthoDB" id="963196at2"/>
<evidence type="ECO:0000313" key="2">
    <source>
        <dbReference type="Proteomes" id="UP000092612"/>
    </source>
</evidence>
<reference evidence="2" key="1">
    <citation type="submission" date="2016-02" db="EMBL/GenBank/DDBJ databases">
        <title>Paenibacillus sp. LPB0068, isolated from Crassostrea gigas.</title>
        <authorList>
            <person name="Shin S.-K."/>
            <person name="Yi H."/>
        </authorList>
    </citation>
    <scope>NUCLEOTIDE SEQUENCE [LARGE SCALE GENOMIC DNA]</scope>
    <source>
        <strain evidence="2">KCTC 23969</strain>
    </source>
</reference>
<evidence type="ECO:0008006" key="3">
    <source>
        <dbReference type="Google" id="ProtNLM"/>
    </source>
</evidence>
<keyword evidence="2" id="KW-1185">Reference proteome</keyword>
<comment type="caution">
    <text evidence="1">The sequence shown here is derived from an EMBL/GenBank/DDBJ whole genome shotgun (WGS) entry which is preliminary data.</text>
</comment>
<evidence type="ECO:0000313" key="1">
    <source>
        <dbReference type="EMBL" id="OBY67476.1"/>
    </source>
</evidence>
<protein>
    <recommendedName>
        <fullName evidence="3">Plasmid stabilization protein</fullName>
    </recommendedName>
</protein>
<sequence length="93" mass="11037">MRIIWSVLSEKSYLNIIEQLFDKWGIQIVEKFELQVNELLKNIKNHNHICPKSIVLDLHKCVVNKHISLIYRVSKKGNIEIVLLIFNQSQHIF</sequence>